<dbReference type="Proteomes" id="UP000267841">
    <property type="component" value="Unassembled WGS sequence"/>
</dbReference>
<keyword evidence="3" id="KW-1185">Reference proteome</keyword>
<gene>
    <name evidence="2" type="ORF">BCF55_1690</name>
</gene>
<evidence type="ECO:0000259" key="1">
    <source>
        <dbReference type="Pfam" id="PF13098"/>
    </source>
</evidence>
<evidence type="ECO:0000313" key="3">
    <source>
        <dbReference type="Proteomes" id="UP000267841"/>
    </source>
</evidence>
<dbReference type="Pfam" id="PF13098">
    <property type="entry name" value="Thioredoxin_2"/>
    <property type="match status" value="1"/>
</dbReference>
<dbReference type="EMBL" id="RCCJ01000001">
    <property type="protein sequence ID" value="RLJ71388.1"/>
    <property type="molecule type" value="Genomic_DNA"/>
</dbReference>
<dbReference type="OrthoDB" id="9811036at2"/>
<proteinExistence type="predicted"/>
<accession>A0A497XR43</accession>
<reference evidence="2 3" key="1">
    <citation type="submission" date="2018-10" db="EMBL/GenBank/DDBJ databases">
        <title>Genomic Encyclopedia of Archaeal and Bacterial Type Strains, Phase II (KMG-II): from individual species to whole genera.</title>
        <authorList>
            <person name="Goeker M."/>
        </authorList>
    </citation>
    <scope>NUCLEOTIDE SEQUENCE [LARGE SCALE GENOMIC DNA]</scope>
    <source>
        <strain evidence="2 3">DSM 16510</strain>
    </source>
</reference>
<dbReference type="InterPro" id="IPR012336">
    <property type="entry name" value="Thioredoxin-like_fold"/>
</dbReference>
<comment type="caution">
    <text evidence="2">The sequence shown here is derived from an EMBL/GenBank/DDBJ whole genome shotgun (WGS) entry which is preliminary data.</text>
</comment>
<dbReference type="AlphaFoldDB" id="A0A497XR43"/>
<organism evidence="2 3">
    <name type="scientific">Hydrogenivirga caldilitoris</name>
    <dbReference type="NCBI Taxonomy" id="246264"/>
    <lineage>
        <taxon>Bacteria</taxon>
        <taxon>Pseudomonadati</taxon>
        <taxon>Aquificota</taxon>
        <taxon>Aquificia</taxon>
        <taxon>Aquificales</taxon>
        <taxon>Aquificaceae</taxon>
        <taxon>Hydrogenivirga</taxon>
    </lineage>
</organism>
<name>A0A497XR43_9AQUI</name>
<dbReference type="SUPFAM" id="SSF52833">
    <property type="entry name" value="Thioredoxin-like"/>
    <property type="match status" value="1"/>
</dbReference>
<sequence length="171" mass="19457">MLKVFPLLTLLFFLGLFSCESKDSSNSSPSRPVKEKVEKKKIIPKKEYALLIVESKSCIYCKQLDKDINTEKSLQEALKDIDLYKILYESYSPVEANFGGRLIETSENELAKTLNALSFPNLIFYDKDGNIILQIPGYVYPTQLVCIIDYVKTGAYKNEDVNTYVKRKGCA</sequence>
<feature type="domain" description="Thioredoxin-like fold" evidence="1">
    <location>
        <begin position="44"/>
        <end position="147"/>
    </location>
</feature>
<dbReference type="Gene3D" id="3.40.30.10">
    <property type="entry name" value="Glutaredoxin"/>
    <property type="match status" value="1"/>
</dbReference>
<evidence type="ECO:0000313" key="2">
    <source>
        <dbReference type="EMBL" id="RLJ71388.1"/>
    </source>
</evidence>
<protein>
    <submittedName>
        <fullName evidence="2">Thioredoxin-related protein</fullName>
    </submittedName>
</protein>
<dbReference type="InterPro" id="IPR036249">
    <property type="entry name" value="Thioredoxin-like_sf"/>
</dbReference>
<dbReference type="RefSeq" id="WP_121012729.1">
    <property type="nucleotide sequence ID" value="NZ_RCCJ01000001.1"/>
</dbReference>
<dbReference type="PROSITE" id="PS51257">
    <property type="entry name" value="PROKAR_LIPOPROTEIN"/>
    <property type="match status" value="1"/>
</dbReference>